<organism evidence="1 2">
    <name type="scientific">Vigna mungo</name>
    <name type="common">Black gram</name>
    <name type="synonym">Phaseolus mungo</name>
    <dbReference type="NCBI Taxonomy" id="3915"/>
    <lineage>
        <taxon>Eukaryota</taxon>
        <taxon>Viridiplantae</taxon>
        <taxon>Streptophyta</taxon>
        <taxon>Embryophyta</taxon>
        <taxon>Tracheophyta</taxon>
        <taxon>Spermatophyta</taxon>
        <taxon>Magnoliopsida</taxon>
        <taxon>eudicotyledons</taxon>
        <taxon>Gunneridae</taxon>
        <taxon>Pentapetalae</taxon>
        <taxon>rosids</taxon>
        <taxon>fabids</taxon>
        <taxon>Fabales</taxon>
        <taxon>Fabaceae</taxon>
        <taxon>Papilionoideae</taxon>
        <taxon>50 kb inversion clade</taxon>
        <taxon>NPAAA clade</taxon>
        <taxon>indigoferoid/millettioid clade</taxon>
        <taxon>Phaseoleae</taxon>
        <taxon>Vigna</taxon>
    </lineage>
</organism>
<proteinExistence type="predicted"/>
<dbReference type="Proteomes" id="UP001374535">
    <property type="component" value="Chromosome 3"/>
</dbReference>
<evidence type="ECO:0000313" key="2">
    <source>
        <dbReference type="Proteomes" id="UP001374535"/>
    </source>
</evidence>
<keyword evidence="2" id="KW-1185">Reference proteome</keyword>
<sequence length="129" mass="14668">MQPKDTNVFPGAYGVLPSSVTKVLYYSNKGLKLPYGVPSSLNTAALLSRVLRKKPVNVLRLKMNSYPNGHTPWSGERNFWKALVAYSLEFESIVLLFLKVWPIHVYVVHEHEGEWEACHCGFGFRRCQG</sequence>
<name>A0AAQ3NYK7_VIGMU</name>
<reference evidence="1 2" key="1">
    <citation type="journal article" date="2023" name="Life. Sci Alliance">
        <title>Evolutionary insights into 3D genome organization and epigenetic landscape of Vigna mungo.</title>
        <authorList>
            <person name="Junaid A."/>
            <person name="Singh B."/>
            <person name="Bhatia S."/>
        </authorList>
    </citation>
    <scope>NUCLEOTIDE SEQUENCE [LARGE SCALE GENOMIC DNA]</scope>
    <source>
        <strain evidence="1">Urdbean</strain>
    </source>
</reference>
<protein>
    <submittedName>
        <fullName evidence="1">Uncharacterized protein</fullName>
    </submittedName>
</protein>
<dbReference type="EMBL" id="CP144698">
    <property type="protein sequence ID" value="WVZ17182.1"/>
    <property type="molecule type" value="Genomic_DNA"/>
</dbReference>
<gene>
    <name evidence="1" type="ORF">V8G54_010164</name>
</gene>
<evidence type="ECO:0000313" key="1">
    <source>
        <dbReference type="EMBL" id="WVZ17182.1"/>
    </source>
</evidence>
<accession>A0AAQ3NYK7</accession>
<dbReference type="AlphaFoldDB" id="A0AAQ3NYK7"/>